<dbReference type="OrthoDB" id="10508850at2759"/>
<organism evidence="1 2">
    <name type="scientific">Clonostachys solani</name>
    <dbReference type="NCBI Taxonomy" id="160281"/>
    <lineage>
        <taxon>Eukaryota</taxon>
        <taxon>Fungi</taxon>
        <taxon>Dikarya</taxon>
        <taxon>Ascomycota</taxon>
        <taxon>Pezizomycotina</taxon>
        <taxon>Sordariomycetes</taxon>
        <taxon>Hypocreomycetidae</taxon>
        <taxon>Hypocreales</taxon>
        <taxon>Bionectriaceae</taxon>
        <taxon>Clonostachys</taxon>
    </lineage>
</organism>
<protein>
    <submittedName>
        <fullName evidence="1">Uncharacterized protein</fullName>
    </submittedName>
</protein>
<reference evidence="2" key="1">
    <citation type="submission" date="2019-06" db="EMBL/GenBank/DDBJ databases">
        <authorList>
            <person name="Broberg M."/>
        </authorList>
    </citation>
    <scope>NUCLEOTIDE SEQUENCE [LARGE SCALE GENOMIC DNA]</scope>
</reference>
<proteinExistence type="predicted"/>
<dbReference type="AlphaFoldDB" id="A0A9N9Z6Q9"/>
<accession>A0A9N9Z6Q9</accession>
<evidence type="ECO:0000313" key="2">
    <source>
        <dbReference type="Proteomes" id="UP000775872"/>
    </source>
</evidence>
<gene>
    <name evidence="1" type="ORF">CSOL1703_00001866</name>
</gene>
<keyword evidence="2" id="KW-1185">Reference proteome</keyword>
<reference evidence="1 2" key="2">
    <citation type="submission" date="2021-10" db="EMBL/GenBank/DDBJ databases">
        <authorList>
            <person name="Piombo E."/>
        </authorList>
    </citation>
    <scope>NUCLEOTIDE SEQUENCE [LARGE SCALE GENOMIC DNA]</scope>
</reference>
<sequence length="210" mass="21564">MDNLELTSTGGGGVAIVSGVGIGDVLTEALVPEETDVDIALGLIESLAKLNEKRPDSAAGSAAVSIRIPVLLKGRPNLEFIAKGWVQVATTPAEVWEGRRTVVPKGSERCGSGGLGPGANGKRYIANTLYICARIMCGFASLVDTKAFHTTVIIGAAYARVLLRNTFIVNTHLALSVHTAVARTTAYTGRAAGCGIVSNGGAGDSAGRCI</sequence>
<evidence type="ECO:0000313" key="1">
    <source>
        <dbReference type="EMBL" id="CAH0049904.1"/>
    </source>
</evidence>
<comment type="caution">
    <text evidence="1">The sequence shown here is derived from an EMBL/GenBank/DDBJ whole genome shotgun (WGS) entry which is preliminary data.</text>
</comment>
<name>A0A9N9Z6Q9_9HYPO</name>
<dbReference type="EMBL" id="CABFOC020000035">
    <property type="protein sequence ID" value="CAH0049904.1"/>
    <property type="molecule type" value="Genomic_DNA"/>
</dbReference>
<dbReference type="Proteomes" id="UP000775872">
    <property type="component" value="Unassembled WGS sequence"/>
</dbReference>